<keyword evidence="1 9" id="KW-0547">Nucleotide-binding</keyword>
<evidence type="ECO:0000313" key="11">
    <source>
        <dbReference type="EMBL" id="CAA6807248.1"/>
    </source>
</evidence>
<sequence>MLSSEQYAIVNTNVDKVATVLAYAGTGKSFTLKQLALSHPDKSIILFVFNKSMRIDAEKTFSDVPNVTITTFHGLAFRGYGKYYMDRLRKNETLRADQLLPYVATKHTEEHIIYMRAHTLLLLFKDFLASSFSINEYLDQKKYIQFIGNITCHKTIRLALSKLKLLWEDIITITNSLPFEHDIYLKMYQLKKHLLDYDWFFVDEAQDINPVMVDIVVSQLSGDRLVKAYFVGDEMQQIYSFRGAINSLAFIQNTFDAEVFYLSNSYRCPPHIAKLANKIILELDGKKEYTSVAPIKGESRQKTYIGRTSSGIVALLSQMLHAKVYFVGGVDGYNLNTLNDLVNLLGKKREYINDPYIKSFPDLNTLKNHSEEIDDIKMIGLIGIVFKYMSVNIFNLTAAIKSRATLDINTADIIVTTAHRSKGLEWEKVELLDDFPFNYDENLELEAEVEDEEKRLLYVAITRCKGDLSLPSNILKYLKEDPTKSQFRGSVEASTKLFKLSNEDTREKLLDDIDLALSFKEERKEEETSLKKKPKSRLTTNIKKQLLKNDSVIKNDYIGICVECGNDCVFIKNNYVGCDACDFKISFNKYESFLNHFKSKSGIDEIIRISKAICLNKKIVMRLEGKKGVFSAEVVFKKDEKFGWGLNISTFVNTSTTSRKLSGRKGSRKSY</sequence>
<gene>
    <name evidence="11" type="ORF">HELGO_WM3276</name>
</gene>
<dbReference type="SUPFAM" id="SSF52540">
    <property type="entry name" value="P-loop containing nucleoside triphosphate hydrolases"/>
    <property type="match status" value="1"/>
</dbReference>
<proteinExistence type="predicted"/>
<dbReference type="EMBL" id="CACVAS010000047">
    <property type="protein sequence ID" value="CAA6807248.1"/>
    <property type="molecule type" value="Genomic_DNA"/>
</dbReference>
<dbReference type="InterPro" id="IPR000212">
    <property type="entry name" value="DNA_helicase_UvrD/REP"/>
</dbReference>
<dbReference type="GO" id="GO:0031297">
    <property type="term" value="P:replication fork processing"/>
    <property type="evidence" value="ECO:0007669"/>
    <property type="project" value="TreeGrafter"/>
</dbReference>
<keyword evidence="2 9" id="KW-0378">Hydrolase</keyword>
<dbReference type="GO" id="GO:0000724">
    <property type="term" value="P:double-strand break repair via homologous recombination"/>
    <property type="evidence" value="ECO:0007669"/>
    <property type="project" value="TreeGrafter"/>
</dbReference>
<evidence type="ECO:0000256" key="9">
    <source>
        <dbReference type="PROSITE-ProRule" id="PRU00560"/>
    </source>
</evidence>
<evidence type="ECO:0000256" key="1">
    <source>
        <dbReference type="ARBA" id="ARBA00022741"/>
    </source>
</evidence>
<dbReference type="EC" id="5.6.2.4" evidence="7"/>
<dbReference type="GO" id="GO:0003677">
    <property type="term" value="F:DNA binding"/>
    <property type="evidence" value="ECO:0007669"/>
    <property type="project" value="InterPro"/>
</dbReference>
<dbReference type="InterPro" id="IPR014017">
    <property type="entry name" value="DNA_helicase_UvrD-like_C"/>
</dbReference>
<dbReference type="PANTHER" id="PTHR11070">
    <property type="entry name" value="UVRD / RECB / PCRA DNA HELICASE FAMILY MEMBER"/>
    <property type="match status" value="1"/>
</dbReference>
<dbReference type="InterPro" id="IPR027417">
    <property type="entry name" value="P-loop_NTPase"/>
</dbReference>
<dbReference type="PROSITE" id="PS51198">
    <property type="entry name" value="UVRD_HELICASE_ATP_BIND"/>
    <property type="match status" value="1"/>
</dbReference>
<dbReference type="Pfam" id="PF00580">
    <property type="entry name" value="UvrD-helicase"/>
    <property type="match status" value="1"/>
</dbReference>
<keyword evidence="3 9" id="KW-0347">Helicase</keyword>
<organism evidence="11">
    <name type="scientific">uncultured Sulfurovum sp</name>
    <dbReference type="NCBI Taxonomy" id="269237"/>
    <lineage>
        <taxon>Bacteria</taxon>
        <taxon>Pseudomonadati</taxon>
        <taxon>Campylobacterota</taxon>
        <taxon>Epsilonproteobacteria</taxon>
        <taxon>Campylobacterales</taxon>
        <taxon>Sulfurovaceae</taxon>
        <taxon>Sulfurovum</taxon>
        <taxon>environmental samples</taxon>
    </lineage>
</organism>
<dbReference type="Pfam" id="PF13361">
    <property type="entry name" value="UvrD_C"/>
    <property type="match status" value="1"/>
</dbReference>
<evidence type="ECO:0000256" key="8">
    <source>
        <dbReference type="ARBA" id="ARBA00048988"/>
    </source>
</evidence>
<dbReference type="PANTHER" id="PTHR11070:SF30">
    <property type="entry name" value="F-BOX DNA HELICASE 1"/>
    <property type="match status" value="1"/>
</dbReference>
<dbReference type="GO" id="GO:0005524">
    <property type="term" value="F:ATP binding"/>
    <property type="evidence" value="ECO:0007669"/>
    <property type="project" value="UniProtKB-UniRule"/>
</dbReference>
<feature type="binding site" evidence="9">
    <location>
        <begin position="22"/>
        <end position="29"/>
    </location>
    <ligand>
        <name>ATP</name>
        <dbReference type="ChEBI" id="CHEBI:30616"/>
    </ligand>
</feature>
<name>A0A6S6SW89_9BACT</name>
<reference evidence="11" key="1">
    <citation type="submission" date="2020-01" db="EMBL/GenBank/DDBJ databases">
        <authorList>
            <person name="Meier V. D."/>
            <person name="Meier V D."/>
        </authorList>
    </citation>
    <scope>NUCLEOTIDE SEQUENCE</scope>
    <source>
        <strain evidence="11">HLG_WM_MAG_01</strain>
    </source>
</reference>
<keyword evidence="4 9" id="KW-0067">ATP-binding</keyword>
<dbReference type="AlphaFoldDB" id="A0A6S6SW89"/>
<comment type="catalytic activity">
    <reaction evidence="6">
        <text>Couples ATP hydrolysis with the unwinding of duplex DNA by translocating in the 3'-5' direction.</text>
        <dbReference type="EC" id="5.6.2.4"/>
    </reaction>
</comment>
<evidence type="ECO:0000256" key="6">
    <source>
        <dbReference type="ARBA" id="ARBA00034617"/>
    </source>
</evidence>
<protein>
    <recommendedName>
        <fullName evidence="7">DNA 3'-5' helicase</fullName>
        <ecNumber evidence="7">5.6.2.4</ecNumber>
    </recommendedName>
</protein>
<evidence type="ECO:0000256" key="2">
    <source>
        <dbReference type="ARBA" id="ARBA00022801"/>
    </source>
</evidence>
<feature type="domain" description="UvrD-like helicase ATP-binding" evidence="10">
    <location>
        <begin position="1"/>
        <end position="269"/>
    </location>
</feature>
<evidence type="ECO:0000256" key="4">
    <source>
        <dbReference type="ARBA" id="ARBA00022840"/>
    </source>
</evidence>
<keyword evidence="5" id="KW-0413">Isomerase</keyword>
<evidence type="ECO:0000256" key="5">
    <source>
        <dbReference type="ARBA" id="ARBA00023235"/>
    </source>
</evidence>
<evidence type="ECO:0000259" key="10">
    <source>
        <dbReference type="PROSITE" id="PS51198"/>
    </source>
</evidence>
<comment type="catalytic activity">
    <reaction evidence="8">
        <text>ATP + H2O = ADP + phosphate + H(+)</text>
        <dbReference type="Rhea" id="RHEA:13065"/>
        <dbReference type="ChEBI" id="CHEBI:15377"/>
        <dbReference type="ChEBI" id="CHEBI:15378"/>
        <dbReference type="ChEBI" id="CHEBI:30616"/>
        <dbReference type="ChEBI" id="CHEBI:43474"/>
        <dbReference type="ChEBI" id="CHEBI:456216"/>
        <dbReference type="EC" id="5.6.2.4"/>
    </reaction>
</comment>
<evidence type="ECO:0000256" key="3">
    <source>
        <dbReference type="ARBA" id="ARBA00022806"/>
    </source>
</evidence>
<evidence type="ECO:0000256" key="7">
    <source>
        <dbReference type="ARBA" id="ARBA00034808"/>
    </source>
</evidence>
<dbReference type="GO" id="GO:0043138">
    <property type="term" value="F:3'-5' DNA helicase activity"/>
    <property type="evidence" value="ECO:0007669"/>
    <property type="project" value="UniProtKB-EC"/>
</dbReference>
<dbReference type="Gene3D" id="3.40.50.300">
    <property type="entry name" value="P-loop containing nucleotide triphosphate hydrolases"/>
    <property type="match status" value="2"/>
</dbReference>
<accession>A0A6S6SW89</accession>
<dbReference type="InterPro" id="IPR014016">
    <property type="entry name" value="UvrD-like_ATP-bd"/>
</dbReference>
<dbReference type="GO" id="GO:0016787">
    <property type="term" value="F:hydrolase activity"/>
    <property type="evidence" value="ECO:0007669"/>
    <property type="project" value="UniProtKB-UniRule"/>
</dbReference>